<evidence type="ECO:0000256" key="2">
    <source>
        <dbReference type="SAM" id="Phobius"/>
    </source>
</evidence>
<dbReference type="RefSeq" id="XP_066705089.1">
    <property type="nucleotide sequence ID" value="XM_066840025.1"/>
</dbReference>
<reference evidence="3 4" key="1">
    <citation type="submission" date="2023-01" db="EMBL/GenBank/DDBJ databases">
        <title>Analysis of 21 Apiospora genomes using comparative genomics revels a genus with tremendous synthesis potential of carbohydrate active enzymes and secondary metabolites.</title>
        <authorList>
            <person name="Sorensen T."/>
        </authorList>
    </citation>
    <scope>NUCLEOTIDE SEQUENCE [LARGE SCALE GENOMIC DNA]</scope>
    <source>
        <strain evidence="3 4">CBS 24483</strain>
    </source>
</reference>
<proteinExistence type="predicted"/>
<keyword evidence="2" id="KW-1133">Transmembrane helix</keyword>
<keyword evidence="2" id="KW-0812">Transmembrane</keyword>
<keyword evidence="2" id="KW-0472">Membrane</keyword>
<keyword evidence="4" id="KW-1185">Reference proteome</keyword>
<dbReference type="EMBL" id="JAQQWE010000002">
    <property type="protein sequence ID" value="KAK7962978.1"/>
    <property type="molecule type" value="Genomic_DNA"/>
</dbReference>
<protein>
    <submittedName>
        <fullName evidence="3">Uncharacterized protein</fullName>
    </submittedName>
</protein>
<comment type="caution">
    <text evidence="3">The sequence shown here is derived from an EMBL/GenBank/DDBJ whole genome shotgun (WGS) entry which is preliminary data.</text>
</comment>
<dbReference type="Proteomes" id="UP001391051">
    <property type="component" value="Unassembled WGS sequence"/>
</dbReference>
<sequence length="288" mass="31101">MLISKPKKMGSLTCSARMVRPSKYTQQHADHQYLYYRDSAVTPIPSRSAVPHNPTVTDTPIVELPPTTETNSRSTSLQTPSISDTSALELTTASSRLITTVVVISAELGVVTKQTVYPLFAPAPKTAVLTKADTLADGQPTVWTIITTYSELPKSLFSDVPTTTSNFTVESIPFVGGVAALAIAGLLGYWWRRRRRSISSTANGTIPRGQNEKFEKPELPGSQQSGVGRQGVGGNLIQVELNRQEILGSPILELEVGRPYRNEGAEVHEIGVAERSPWNHPGGALGEP</sequence>
<evidence type="ECO:0000313" key="4">
    <source>
        <dbReference type="Proteomes" id="UP001391051"/>
    </source>
</evidence>
<gene>
    <name evidence="3" type="ORF">PG986_003803</name>
</gene>
<feature type="transmembrane region" description="Helical" evidence="2">
    <location>
        <begin position="172"/>
        <end position="191"/>
    </location>
</feature>
<feature type="region of interest" description="Disordered" evidence="1">
    <location>
        <begin position="201"/>
        <end position="230"/>
    </location>
</feature>
<feature type="compositionally biased region" description="Polar residues" evidence="1">
    <location>
        <begin position="67"/>
        <end position="80"/>
    </location>
</feature>
<dbReference type="GeneID" id="92073087"/>
<evidence type="ECO:0000256" key="1">
    <source>
        <dbReference type="SAM" id="MobiDB-lite"/>
    </source>
</evidence>
<evidence type="ECO:0000313" key="3">
    <source>
        <dbReference type="EMBL" id="KAK7962978.1"/>
    </source>
</evidence>
<accession>A0ABR1QSQ1</accession>
<feature type="region of interest" description="Disordered" evidence="1">
    <location>
        <begin position="44"/>
        <end position="80"/>
    </location>
</feature>
<organism evidence="3 4">
    <name type="scientific">Apiospora aurea</name>
    <dbReference type="NCBI Taxonomy" id="335848"/>
    <lineage>
        <taxon>Eukaryota</taxon>
        <taxon>Fungi</taxon>
        <taxon>Dikarya</taxon>
        <taxon>Ascomycota</taxon>
        <taxon>Pezizomycotina</taxon>
        <taxon>Sordariomycetes</taxon>
        <taxon>Xylariomycetidae</taxon>
        <taxon>Amphisphaeriales</taxon>
        <taxon>Apiosporaceae</taxon>
        <taxon>Apiospora</taxon>
    </lineage>
</organism>
<name>A0ABR1QSQ1_9PEZI</name>